<dbReference type="EMBL" id="MVBN01000002">
    <property type="protein sequence ID" value="OOK80962.1"/>
    <property type="molecule type" value="Genomic_DNA"/>
</dbReference>
<evidence type="ECO:0000256" key="1">
    <source>
        <dbReference type="SAM" id="MobiDB-lite"/>
    </source>
</evidence>
<reference evidence="2 3" key="1">
    <citation type="submission" date="2017-02" db="EMBL/GenBank/DDBJ databases">
        <title>Complete genome sequences of Mycobacterium kansasii strains isolated from rhesus macaques.</title>
        <authorList>
            <person name="Panda A."/>
            <person name="Nagaraj S."/>
            <person name="Zhao X."/>
            <person name="Tettelin H."/>
            <person name="Detolla L.J."/>
        </authorList>
    </citation>
    <scope>NUCLEOTIDE SEQUENCE [LARGE SCALE GENOMIC DNA]</scope>
    <source>
        <strain evidence="2 3">11-3469</strain>
    </source>
</reference>
<dbReference type="GO" id="GO:0016620">
    <property type="term" value="F:oxidoreductase activity, acting on the aldehyde or oxo group of donors, NAD or NADP as acceptor"/>
    <property type="evidence" value="ECO:0007669"/>
    <property type="project" value="InterPro"/>
</dbReference>
<feature type="region of interest" description="Disordered" evidence="1">
    <location>
        <begin position="24"/>
        <end position="52"/>
    </location>
</feature>
<dbReference type="InterPro" id="IPR016161">
    <property type="entry name" value="Ald_DH/histidinol_DH"/>
</dbReference>
<evidence type="ECO:0000313" key="3">
    <source>
        <dbReference type="Proteomes" id="UP000188532"/>
    </source>
</evidence>
<proteinExistence type="predicted"/>
<dbReference type="Proteomes" id="UP000188532">
    <property type="component" value="Unassembled WGS sequence"/>
</dbReference>
<gene>
    <name evidence="2" type="ORF">BZL29_2491</name>
</gene>
<name>A0A1V3XP90_MYCKA</name>
<organism evidence="2 3">
    <name type="scientific">Mycobacterium kansasii</name>
    <dbReference type="NCBI Taxonomy" id="1768"/>
    <lineage>
        <taxon>Bacteria</taxon>
        <taxon>Bacillati</taxon>
        <taxon>Actinomycetota</taxon>
        <taxon>Actinomycetes</taxon>
        <taxon>Mycobacteriales</taxon>
        <taxon>Mycobacteriaceae</taxon>
        <taxon>Mycobacterium</taxon>
    </lineage>
</organism>
<dbReference type="InterPro" id="IPR016163">
    <property type="entry name" value="Ald_DH_C"/>
</dbReference>
<comment type="caution">
    <text evidence="2">The sequence shown here is derived from an EMBL/GenBank/DDBJ whole genome shotgun (WGS) entry which is preliminary data.</text>
</comment>
<accession>A0A1V3XP90</accession>
<dbReference type="AlphaFoldDB" id="A0A1V3XP90"/>
<evidence type="ECO:0000313" key="2">
    <source>
        <dbReference type="EMBL" id="OOK80962.1"/>
    </source>
</evidence>
<feature type="compositionally biased region" description="Polar residues" evidence="1">
    <location>
        <begin position="36"/>
        <end position="52"/>
    </location>
</feature>
<sequence length="52" mass="5676">MISDKQRKRVLGYISKGVEEGATCLVGGRTRPPVSTRDSMSGQRFSSTSTTR</sequence>
<protein>
    <submittedName>
        <fullName evidence="2">Aldehyde dehydrogenase family protein</fullName>
    </submittedName>
</protein>
<dbReference type="Gene3D" id="3.40.309.10">
    <property type="entry name" value="Aldehyde Dehydrogenase, Chain A, domain 2"/>
    <property type="match status" value="1"/>
</dbReference>
<dbReference type="SUPFAM" id="SSF53720">
    <property type="entry name" value="ALDH-like"/>
    <property type="match status" value="1"/>
</dbReference>